<dbReference type="Gene3D" id="1.10.3290.10">
    <property type="entry name" value="Fido-like domain"/>
    <property type="match status" value="1"/>
</dbReference>
<dbReference type="RefSeq" id="WP_208056738.1">
    <property type="nucleotide sequence ID" value="NZ_JAGEMK010000009.1"/>
</dbReference>
<dbReference type="InterPro" id="IPR003812">
    <property type="entry name" value="Fido"/>
</dbReference>
<sequence>MPSHPLDTLVTLPGVEQAVGRAREACEELRWHRALRRQWPVARTEAGVRCAHAGGVVDGLRLPLALVRDLARGAAEPPSGPEGEAAVGGLRAQAEVERRLPAPGARRAAAMPLGQLLARLDAAAVGDTPEAGRPRTAAPQDLRGLGEAVGPDELGVRLGMLAELVAAPLPARIPALLRAAVVLGEVLTLRPFVRGNGVVGRAAFRYLLTVDGVDPVGVVVPEVAWAAVPTVHLAAAAGFATGTEQGVAGWLVHCAEAVVAGAEEGTRVADAVLAGRLAPVEG</sequence>
<dbReference type="EMBL" id="JAGEMK010000009">
    <property type="protein sequence ID" value="MBO1753064.1"/>
    <property type="molecule type" value="Genomic_DNA"/>
</dbReference>
<reference evidence="2" key="1">
    <citation type="submission" date="2021-03" db="EMBL/GenBank/DDBJ databases">
        <title>Actinotalea soli sp. nov., isolated from soil.</title>
        <authorList>
            <person name="Ping W."/>
            <person name="Zhang J."/>
        </authorList>
    </citation>
    <scope>NUCLEOTIDE SEQUENCE</scope>
    <source>
        <strain evidence="2">BY-33</strain>
    </source>
</reference>
<dbReference type="Pfam" id="PF02661">
    <property type="entry name" value="Fic"/>
    <property type="match status" value="1"/>
</dbReference>
<keyword evidence="3" id="KW-1185">Reference proteome</keyword>
<accession>A0A939LVT5</accession>
<organism evidence="2 3">
    <name type="scientific">Actinotalea soli</name>
    <dbReference type="NCBI Taxonomy" id="2819234"/>
    <lineage>
        <taxon>Bacteria</taxon>
        <taxon>Bacillati</taxon>
        <taxon>Actinomycetota</taxon>
        <taxon>Actinomycetes</taxon>
        <taxon>Micrococcales</taxon>
        <taxon>Cellulomonadaceae</taxon>
        <taxon>Actinotalea</taxon>
    </lineage>
</organism>
<dbReference type="Proteomes" id="UP000664209">
    <property type="component" value="Unassembled WGS sequence"/>
</dbReference>
<evidence type="ECO:0000313" key="2">
    <source>
        <dbReference type="EMBL" id="MBO1753064.1"/>
    </source>
</evidence>
<evidence type="ECO:0000313" key="3">
    <source>
        <dbReference type="Proteomes" id="UP000664209"/>
    </source>
</evidence>
<evidence type="ECO:0000259" key="1">
    <source>
        <dbReference type="PROSITE" id="PS51459"/>
    </source>
</evidence>
<dbReference type="PROSITE" id="PS51459">
    <property type="entry name" value="FIDO"/>
    <property type="match status" value="1"/>
</dbReference>
<dbReference type="AlphaFoldDB" id="A0A939LVT5"/>
<feature type="domain" description="Fido" evidence="1">
    <location>
        <begin position="112"/>
        <end position="253"/>
    </location>
</feature>
<comment type="caution">
    <text evidence="2">The sequence shown here is derived from an EMBL/GenBank/DDBJ whole genome shotgun (WGS) entry which is preliminary data.</text>
</comment>
<name>A0A939LVT5_9CELL</name>
<proteinExistence type="predicted"/>
<gene>
    <name evidence="2" type="ORF">J4G33_14725</name>
</gene>
<dbReference type="InterPro" id="IPR036597">
    <property type="entry name" value="Fido-like_dom_sf"/>
</dbReference>
<protein>
    <submittedName>
        <fullName evidence="2">Fic family protein</fullName>
    </submittedName>
</protein>